<feature type="transmembrane region" description="Helical" evidence="2">
    <location>
        <begin position="223"/>
        <end position="242"/>
    </location>
</feature>
<feature type="compositionally biased region" description="Polar residues" evidence="1">
    <location>
        <begin position="397"/>
        <end position="419"/>
    </location>
</feature>
<feature type="transmembrane region" description="Helical" evidence="2">
    <location>
        <begin position="698"/>
        <end position="718"/>
    </location>
</feature>
<dbReference type="AlphaFoldDB" id="A0A7S0R4P2"/>
<feature type="transmembrane region" description="Helical" evidence="2">
    <location>
        <begin position="41"/>
        <end position="61"/>
    </location>
</feature>
<dbReference type="InterPro" id="IPR011435">
    <property type="entry name" value="UmpAB"/>
</dbReference>
<evidence type="ECO:0000256" key="2">
    <source>
        <dbReference type="SAM" id="Phobius"/>
    </source>
</evidence>
<feature type="transmembrane region" description="Helical" evidence="2">
    <location>
        <begin position="157"/>
        <end position="178"/>
    </location>
</feature>
<keyword evidence="2" id="KW-0812">Transmembrane</keyword>
<keyword evidence="2" id="KW-0472">Membrane</keyword>
<feature type="region of interest" description="Disordered" evidence="1">
    <location>
        <begin position="352"/>
        <end position="465"/>
    </location>
</feature>
<feature type="transmembrane region" description="Helical" evidence="2">
    <location>
        <begin position="263"/>
        <end position="291"/>
    </location>
</feature>
<feature type="transmembrane region" description="Helical" evidence="2">
    <location>
        <begin position="668"/>
        <end position="686"/>
    </location>
</feature>
<organism evidence="3">
    <name type="scientific">Chlamydomonas leiostraca</name>
    <dbReference type="NCBI Taxonomy" id="1034604"/>
    <lineage>
        <taxon>Eukaryota</taxon>
        <taxon>Viridiplantae</taxon>
        <taxon>Chlorophyta</taxon>
        <taxon>core chlorophytes</taxon>
        <taxon>Chlorophyceae</taxon>
        <taxon>CS clade</taxon>
        <taxon>Chlamydomonadales</taxon>
        <taxon>Chlamydomonadaceae</taxon>
        <taxon>Chlamydomonas</taxon>
    </lineage>
</organism>
<evidence type="ECO:0000313" key="3">
    <source>
        <dbReference type="EMBL" id="CAD8666871.1"/>
    </source>
</evidence>
<keyword evidence="2" id="KW-1133">Transmembrane helix</keyword>
<feature type="region of interest" description="Disordered" evidence="1">
    <location>
        <begin position="742"/>
        <end position="781"/>
    </location>
</feature>
<proteinExistence type="predicted"/>
<name>A0A7S0R4P2_9CHLO</name>
<accession>A0A7S0R4P2</accession>
<feature type="transmembrane region" description="Helical" evidence="2">
    <location>
        <begin position="633"/>
        <end position="656"/>
    </location>
</feature>
<feature type="transmembrane region" description="Helical" evidence="2">
    <location>
        <begin position="516"/>
        <end position="540"/>
    </location>
</feature>
<reference evidence="3" key="1">
    <citation type="submission" date="2021-01" db="EMBL/GenBank/DDBJ databases">
        <authorList>
            <person name="Corre E."/>
            <person name="Pelletier E."/>
            <person name="Niang G."/>
            <person name="Scheremetjew M."/>
            <person name="Finn R."/>
            <person name="Kale V."/>
            <person name="Holt S."/>
            <person name="Cochrane G."/>
            <person name="Meng A."/>
            <person name="Brown T."/>
            <person name="Cohen L."/>
        </authorList>
    </citation>
    <scope>NUCLEOTIDE SEQUENCE</scope>
    <source>
        <strain evidence="3">SAG 11-49</strain>
    </source>
</reference>
<feature type="transmembrane region" description="Helical" evidence="2">
    <location>
        <begin position="566"/>
        <end position="588"/>
    </location>
</feature>
<feature type="transmembrane region" description="Helical" evidence="2">
    <location>
        <begin position="185"/>
        <end position="203"/>
    </location>
</feature>
<dbReference type="Pfam" id="PF07556">
    <property type="entry name" value="DUF1538"/>
    <property type="match status" value="2"/>
</dbReference>
<evidence type="ECO:0008006" key="4">
    <source>
        <dbReference type="Google" id="ProtNLM"/>
    </source>
</evidence>
<evidence type="ECO:0000256" key="1">
    <source>
        <dbReference type="SAM" id="MobiDB-lite"/>
    </source>
</evidence>
<feature type="transmembrane region" description="Helical" evidence="2">
    <location>
        <begin position="609"/>
        <end position="627"/>
    </location>
</feature>
<feature type="transmembrane region" description="Helical" evidence="2">
    <location>
        <begin position="73"/>
        <end position="94"/>
    </location>
</feature>
<protein>
    <recommendedName>
        <fullName evidence="4">DUF1538 domain-containing protein</fullName>
    </recommendedName>
</protein>
<feature type="transmembrane region" description="Helical" evidence="2">
    <location>
        <begin position="106"/>
        <end position="125"/>
    </location>
</feature>
<sequence length="837" mass="87848">MVTSLKQRAVGHVTSRLERWGWGKQGQALFWHYIDQLWEQAVAVVPISLWLVLCLGIFFQVQANQGGILTGGLLGAIVGLMLFVDGLRICVMPLGELVGKTLPEKYPLPVVLLVAFGLGILVTYAEPAISALRPLAELVDKRRAPYLYYVLNDQQEILVLCIGLGVGAAAVLGTLRFVKGWSLKPLIACTLLPNIACSCWMQWGNPDLKPLIGLAWDCGGVTTGPVTVPILLAVGIGVMTSVRQKRLAEAVLAKAVATNTGQALEGFGIVTLASLLPILAVQLMSIVFGAIHDKEAIINAAGKQGSNKPEDQSPLKEVVFAIRAILPLNAALILLVLFVCRIPMPILSVFTIPKPGKRTKPEDSVPGGSEDNSPNTGSHPEELEPSNTGKGIAAASNDPQSVVSADQPSLDSASQSTLGAISKPPLPASASGPVGEAAEGEQGQEQEELHEPHGAAASRPSDSTENTLAVAGATVTGTEAAVPTTAAVVALTVLEDEEDEEAPTTRWGRFCAWDHWPLAIGILMCLGGMILFNLGLTYGFTALGDQAGTMLPAAYLEVPGIPRSPYYGYVGGIFLVEVIVFVLGILATRAEPALLVLGRTVEHLSGGQFTASMLVWAVAFGVGVGMAVGATKILFGVPVVAIILIKYAIASTITCFSSEDFTNIAWDSAGVTTGPVTVPFVLALGIGFSKATGAAEGFGILTAASVAPIISVLATNLLRKHVARVGRSASVALKSGSQRVSKSLNRLSRKSKKDNSRLDVSSVTSHGGGALETASTSGPPVVAVDSIKDDAEMVGEYALHAAYKDALQDTLQGQMLQREGRTLAEDDIKERVICQPR</sequence>
<gene>
    <name evidence="3" type="ORF">CLEI1391_LOCUS2194</name>
</gene>
<feature type="transmembrane region" description="Helical" evidence="2">
    <location>
        <begin position="318"/>
        <end position="340"/>
    </location>
</feature>
<dbReference type="EMBL" id="HBFB01004084">
    <property type="protein sequence ID" value="CAD8666871.1"/>
    <property type="molecule type" value="Transcribed_RNA"/>
</dbReference>